<feature type="active site" description="Schiff-base intermediate with substrate" evidence="5">
    <location>
        <position position="167"/>
    </location>
</feature>
<dbReference type="SMART" id="SM01130">
    <property type="entry name" value="DHDPS"/>
    <property type="match status" value="1"/>
</dbReference>
<evidence type="ECO:0000256" key="2">
    <source>
        <dbReference type="ARBA" id="ARBA00023239"/>
    </source>
</evidence>
<dbReference type="PANTHER" id="PTHR12128">
    <property type="entry name" value="DIHYDRODIPICOLINATE SYNTHASE"/>
    <property type="match status" value="1"/>
</dbReference>
<evidence type="ECO:0000256" key="4">
    <source>
        <dbReference type="PIRNR" id="PIRNR001365"/>
    </source>
</evidence>
<evidence type="ECO:0000313" key="7">
    <source>
        <dbReference type="EMBL" id="MBT9813261.1"/>
    </source>
</evidence>
<reference evidence="7" key="1">
    <citation type="journal article" date="2021" name="Gut Microbes">
        <title>A synthetic consortium of 100 gut commensals modulates the composition and function in a colon model of the microbiome of elderly subjects.</title>
        <authorList>
            <person name="Perez M."/>
            <person name="Ntemiri A."/>
            <person name="Tan H."/>
            <person name="Harris H.M.B."/>
            <person name="Roager H.M."/>
            <person name="Ribiere C."/>
            <person name="O'Toole P.W."/>
        </authorList>
    </citation>
    <scope>NUCLEOTIDE SEQUENCE</scope>
    <source>
        <strain evidence="7">MCC335</strain>
    </source>
</reference>
<evidence type="ECO:0000313" key="8">
    <source>
        <dbReference type="Proteomes" id="UP000708338"/>
    </source>
</evidence>
<evidence type="ECO:0000256" key="3">
    <source>
        <dbReference type="ARBA" id="ARBA00023270"/>
    </source>
</evidence>
<evidence type="ECO:0000256" key="1">
    <source>
        <dbReference type="ARBA" id="ARBA00007592"/>
    </source>
</evidence>
<evidence type="ECO:0000256" key="5">
    <source>
        <dbReference type="PIRSR" id="PIRSR001365-1"/>
    </source>
</evidence>
<proteinExistence type="inferred from homology"/>
<comment type="caution">
    <text evidence="7">The sequence shown here is derived from an EMBL/GenBank/DDBJ whole genome shotgun (WGS) entry which is preliminary data.</text>
</comment>
<dbReference type="CDD" id="cd00408">
    <property type="entry name" value="DHDPS-like"/>
    <property type="match status" value="1"/>
</dbReference>
<dbReference type="Gene3D" id="3.20.20.70">
    <property type="entry name" value="Aldolase class I"/>
    <property type="match status" value="1"/>
</dbReference>
<organism evidence="7 8">
    <name type="scientific">Enterocloster citroniae</name>
    <dbReference type="NCBI Taxonomy" id="358743"/>
    <lineage>
        <taxon>Bacteria</taxon>
        <taxon>Bacillati</taxon>
        <taxon>Bacillota</taxon>
        <taxon>Clostridia</taxon>
        <taxon>Lachnospirales</taxon>
        <taxon>Lachnospiraceae</taxon>
        <taxon>Enterocloster</taxon>
    </lineage>
</organism>
<dbReference type="RefSeq" id="WP_007865020.1">
    <property type="nucleotide sequence ID" value="NZ_CABJDD010000004.1"/>
</dbReference>
<dbReference type="InterPro" id="IPR002220">
    <property type="entry name" value="DapA-like"/>
</dbReference>
<dbReference type="PIRSF" id="PIRSF001365">
    <property type="entry name" value="DHDPS"/>
    <property type="match status" value="1"/>
</dbReference>
<keyword evidence="2 4" id="KW-0456">Lyase</keyword>
<dbReference type="Proteomes" id="UP000708338">
    <property type="component" value="Unassembled WGS sequence"/>
</dbReference>
<dbReference type="GO" id="GO:0044281">
    <property type="term" value="P:small molecule metabolic process"/>
    <property type="evidence" value="ECO:0007669"/>
    <property type="project" value="UniProtKB-ARBA"/>
</dbReference>
<dbReference type="SUPFAM" id="SSF51569">
    <property type="entry name" value="Aldolase"/>
    <property type="match status" value="1"/>
</dbReference>
<dbReference type="GO" id="GO:0008840">
    <property type="term" value="F:4-hydroxy-tetrahydrodipicolinate synthase activity"/>
    <property type="evidence" value="ECO:0007669"/>
    <property type="project" value="TreeGrafter"/>
</dbReference>
<feature type="binding site" evidence="6">
    <location>
        <position position="210"/>
    </location>
    <ligand>
        <name>pyruvate</name>
        <dbReference type="ChEBI" id="CHEBI:15361"/>
    </ligand>
</feature>
<gene>
    <name evidence="7" type="ORF">GPL26_27180</name>
</gene>
<protein>
    <submittedName>
        <fullName evidence="7">Dihydrodipicolinate synthase family protein</fullName>
    </submittedName>
</protein>
<dbReference type="EMBL" id="WQPS01000125">
    <property type="protein sequence ID" value="MBT9813261.1"/>
    <property type="molecule type" value="Genomic_DNA"/>
</dbReference>
<comment type="similarity">
    <text evidence="1 4">Belongs to the DapA family.</text>
</comment>
<accession>A0AA41FKC5</accession>
<dbReference type="Pfam" id="PF00701">
    <property type="entry name" value="DHDPS"/>
    <property type="match status" value="1"/>
</dbReference>
<dbReference type="PRINTS" id="PR00146">
    <property type="entry name" value="DHPICSNTHASE"/>
</dbReference>
<dbReference type="InterPro" id="IPR013785">
    <property type="entry name" value="Aldolase_TIM"/>
</dbReference>
<feature type="active site" description="Proton donor/acceptor" evidence="5">
    <location>
        <position position="138"/>
    </location>
</feature>
<dbReference type="AlphaFoldDB" id="A0AA41FKC5"/>
<dbReference type="PROSITE" id="PS00666">
    <property type="entry name" value="DHDPS_2"/>
    <property type="match status" value="1"/>
</dbReference>
<name>A0AA41FKC5_9FIRM</name>
<dbReference type="PANTHER" id="PTHR12128:SF66">
    <property type="entry name" value="4-HYDROXY-2-OXOGLUTARATE ALDOLASE, MITOCHONDRIAL"/>
    <property type="match status" value="1"/>
</dbReference>
<keyword evidence="3" id="KW-0704">Schiff base</keyword>
<evidence type="ECO:0000256" key="6">
    <source>
        <dbReference type="PIRSR" id="PIRSR001365-2"/>
    </source>
</evidence>
<dbReference type="InterPro" id="IPR020625">
    <property type="entry name" value="Schiff_base-form_aldolases_AS"/>
</dbReference>
<sequence>MNTDFIKGVIVPILTPVNENEFIDEAKLRDQVNYVIEGGVLGILAFGSNGEFYVIEEDEMERGLKIMIDQAAGRVPVYFGIGAISTKKCCRLAQMAVRCGAAGISVLQPMFLKPTEDELYLHFKTIAETVPETPVLLYNNPGRVNYTMSGKLVERLAHEVPNIVGMKDTSGDITQTSEFIRRTRDVGFKVFGGKDTLLYASMCHGAVGGVCTAANFMPELIVDVYNKYVAGDLQGSLEAQFKLNPVRLSMDGASFPVAAKDMANLRGRDIGLPYKPNLATPEGPVLDRIKAEMKAAGLI</sequence>